<evidence type="ECO:0000313" key="1">
    <source>
        <dbReference type="EMBL" id="CAL1686135.1"/>
    </source>
</evidence>
<protein>
    <submittedName>
        <fullName evidence="1">Uncharacterized protein</fullName>
    </submittedName>
</protein>
<evidence type="ECO:0000313" key="2">
    <source>
        <dbReference type="Proteomes" id="UP001497644"/>
    </source>
</evidence>
<dbReference type="Proteomes" id="UP001497644">
    <property type="component" value="Chromosome 6"/>
</dbReference>
<dbReference type="EMBL" id="OZ034829">
    <property type="protein sequence ID" value="CAL1686135.1"/>
    <property type="molecule type" value="Genomic_DNA"/>
</dbReference>
<proteinExistence type="predicted"/>
<sequence length="120" mass="13467">MRHGRTVRLNTFAYTLPDGAIQHLHNYGCDISIKSRYVPAVAKHCSQLDRDVIRPLAQCNLQFATSVKSLEVPAFLLPSVHPARWSRFTLHKGTQTMGDVAVFACKPRVHARKPFDGQAQ</sequence>
<organism evidence="1 2">
    <name type="scientific">Lasius platythorax</name>
    <dbReference type="NCBI Taxonomy" id="488582"/>
    <lineage>
        <taxon>Eukaryota</taxon>
        <taxon>Metazoa</taxon>
        <taxon>Ecdysozoa</taxon>
        <taxon>Arthropoda</taxon>
        <taxon>Hexapoda</taxon>
        <taxon>Insecta</taxon>
        <taxon>Pterygota</taxon>
        <taxon>Neoptera</taxon>
        <taxon>Endopterygota</taxon>
        <taxon>Hymenoptera</taxon>
        <taxon>Apocrita</taxon>
        <taxon>Aculeata</taxon>
        <taxon>Formicoidea</taxon>
        <taxon>Formicidae</taxon>
        <taxon>Formicinae</taxon>
        <taxon>Lasius</taxon>
        <taxon>Lasius</taxon>
    </lineage>
</organism>
<accession>A0AAV2NZU2</accession>
<dbReference type="AlphaFoldDB" id="A0AAV2NZU2"/>
<name>A0AAV2NZU2_9HYME</name>
<gene>
    <name evidence="1" type="ORF">LPLAT_LOCUS11497</name>
</gene>
<keyword evidence="2" id="KW-1185">Reference proteome</keyword>
<reference evidence="1" key="1">
    <citation type="submission" date="2024-04" db="EMBL/GenBank/DDBJ databases">
        <authorList>
            <consortium name="Molecular Ecology Group"/>
        </authorList>
    </citation>
    <scope>NUCLEOTIDE SEQUENCE</scope>
</reference>